<name>A0A167EPQ8_METRR</name>
<evidence type="ECO:0000313" key="3">
    <source>
        <dbReference type="Proteomes" id="UP000243498"/>
    </source>
</evidence>
<feature type="region of interest" description="Disordered" evidence="1">
    <location>
        <begin position="57"/>
        <end position="98"/>
    </location>
</feature>
<dbReference type="Proteomes" id="UP000243498">
    <property type="component" value="Unassembled WGS sequence"/>
</dbReference>
<protein>
    <submittedName>
        <fullName evidence="2">Uncharacterized protein</fullName>
    </submittedName>
</protein>
<comment type="caution">
    <text evidence="2">The sequence shown here is derived from an EMBL/GenBank/DDBJ whole genome shotgun (WGS) entry which is preliminary data.</text>
</comment>
<keyword evidence="3" id="KW-1185">Reference proteome</keyword>
<sequence length="98" mass="10834">MSNSWLSAGSGLRVVLRSRRLDGQEARPGLRETHIDETFETNEHVVDARQQVMNVKPARRGADDATLPKVRSTRVPRKLSVPSASGRVPRYLAGGDLE</sequence>
<dbReference type="EMBL" id="AZHC01000010">
    <property type="protein sequence ID" value="OAA44254.1"/>
    <property type="molecule type" value="Genomic_DNA"/>
</dbReference>
<gene>
    <name evidence="2" type="ORF">NOR_03982</name>
</gene>
<proteinExistence type="predicted"/>
<evidence type="ECO:0000313" key="2">
    <source>
        <dbReference type="EMBL" id="OAA44254.1"/>
    </source>
</evidence>
<organism evidence="2 3">
    <name type="scientific">Metarhizium rileyi (strain RCEF 4871)</name>
    <name type="common">Nomuraea rileyi</name>
    <dbReference type="NCBI Taxonomy" id="1649241"/>
    <lineage>
        <taxon>Eukaryota</taxon>
        <taxon>Fungi</taxon>
        <taxon>Dikarya</taxon>
        <taxon>Ascomycota</taxon>
        <taxon>Pezizomycotina</taxon>
        <taxon>Sordariomycetes</taxon>
        <taxon>Hypocreomycetidae</taxon>
        <taxon>Hypocreales</taxon>
        <taxon>Clavicipitaceae</taxon>
        <taxon>Metarhizium</taxon>
    </lineage>
</organism>
<reference evidence="2 3" key="1">
    <citation type="journal article" date="2016" name="Genome Biol. Evol.">
        <title>Divergent and convergent evolution of fungal pathogenicity.</title>
        <authorList>
            <person name="Shang Y."/>
            <person name="Xiao G."/>
            <person name="Zheng P."/>
            <person name="Cen K."/>
            <person name="Zhan S."/>
            <person name="Wang C."/>
        </authorList>
    </citation>
    <scope>NUCLEOTIDE SEQUENCE [LARGE SCALE GENOMIC DNA]</scope>
    <source>
        <strain evidence="2 3">RCEF 4871</strain>
    </source>
</reference>
<evidence type="ECO:0000256" key="1">
    <source>
        <dbReference type="SAM" id="MobiDB-lite"/>
    </source>
</evidence>
<accession>A0A167EPQ8</accession>
<dbReference type="AlphaFoldDB" id="A0A167EPQ8"/>